<name>A0A286DBJ9_9GAMM</name>
<dbReference type="OrthoDB" id="9256135at2"/>
<dbReference type="EMBL" id="OCND01000008">
    <property type="protein sequence ID" value="SOD56030.1"/>
    <property type="molecule type" value="Genomic_DNA"/>
</dbReference>
<proteinExistence type="predicted"/>
<dbReference type="Proteomes" id="UP000219374">
    <property type="component" value="Unassembled WGS sequence"/>
</dbReference>
<gene>
    <name evidence="2" type="ORF">SAMN06296416_108140</name>
</gene>
<keyword evidence="3" id="KW-1185">Reference proteome</keyword>
<organism evidence="2 3">
    <name type="scientific">Pseudoxanthomonas wuyuanensis</name>
    <dbReference type="NCBI Taxonomy" id="1073196"/>
    <lineage>
        <taxon>Bacteria</taxon>
        <taxon>Pseudomonadati</taxon>
        <taxon>Pseudomonadota</taxon>
        <taxon>Gammaproteobacteria</taxon>
        <taxon>Lysobacterales</taxon>
        <taxon>Lysobacteraceae</taxon>
        <taxon>Pseudoxanthomonas</taxon>
    </lineage>
</organism>
<feature type="signal peptide" evidence="1">
    <location>
        <begin position="1"/>
        <end position="20"/>
    </location>
</feature>
<evidence type="ECO:0000256" key="1">
    <source>
        <dbReference type="SAM" id="SignalP"/>
    </source>
</evidence>
<evidence type="ECO:0000313" key="2">
    <source>
        <dbReference type="EMBL" id="SOD56030.1"/>
    </source>
</evidence>
<reference evidence="2 3" key="1">
    <citation type="submission" date="2017-09" db="EMBL/GenBank/DDBJ databases">
        <authorList>
            <person name="Ehlers B."/>
            <person name="Leendertz F.H."/>
        </authorList>
    </citation>
    <scope>NUCLEOTIDE SEQUENCE [LARGE SCALE GENOMIC DNA]</scope>
    <source>
        <strain evidence="2 3">CGMCC 1.10978</strain>
    </source>
</reference>
<evidence type="ECO:0000313" key="3">
    <source>
        <dbReference type="Proteomes" id="UP000219374"/>
    </source>
</evidence>
<protein>
    <submittedName>
        <fullName evidence="2">Uncharacterized protein</fullName>
    </submittedName>
</protein>
<sequence>MKTAMVIFLMILCIPGVVQATPTGERVSVVSVRPYSGGLIYVQVSSSDFCGTNVFAFSASEVNGKEMYAAALTALVSGKQVRLEVSTATGCTGYGSRLQSIYLYS</sequence>
<feature type="chain" id="PRO_5012493313" evidence="1">
    <location>
        <begin position="21"/>
        <end position="105"/>
    </location>
</feature>
<dbReference type="AlphaFoldDB" id="A0A286DBJ9"/>
<accession>A0A286DBJ9</accession>
<keyword evidence="1" id="KW-0732">Signal</keyword>
<dbReference type="RefSeq" id="WP_097122938.1">
    <property type="nucleotide sequence ID" value="NZ_OCND01000008.1"/>
</dbReference>